<dbReference type="SUPFAM" id="SSF55797">
    <property type="entry name" value="PR-1-like"/>
    <property type="match status" value="1"/>
</dbReference>
<comment type="caution">
    <text evidence="1">The sequence shown here is derived from an EMBL/GenBank/DDBJ whole genome shotgun (WGS) entry which is preliminary data.</text>
</comment>
<gene>
    <name evidence="1" type="primary">AVEN_164844_1</name>
    <name evidence="1" type="ORF">CEXT_693561</name>
</gene>
<protein>
    <submittedName>
        <fullName evidence="1">ShKT domain-containing protein</fullName>
    </submittedName>
</protein>
<keyword evidence="2" id="KW-1185">Reference proteome</keyword>
<reference evidence="1 2" key="1">
    <citation type="submission" date="2021-06" db="EMBL/GenBank/DDBJ databases">
        <title>Caerostris extrusa draft genome.</title>
        <authorList>
            <person name="Kono N."/>
            <person name="Arakawa K."/>
        </authorList>
    </citation>
    <scope>NUCLEOTIDE SEQUENCE [LARGE SCALE GENOMIC DNA]</scope>
</reference>
<dbReference type="EMBL" id="BPLR01020392">
    <property type="protein sequence ID" value="GIX78179.1"/>
    <property type="molecule type" value="Genomic_DNA"/>
</dbReference>
<evidence type="ECO:0000313" key="2">
    <source>
        <dbReference type="Proteomes" id="UP001054945"/>
    </source>
</evidence>
<proteinExistence type="predicted"/>
<name>A0AAV4N464_CAEEX</name>
<accession>A0AAV4N464</accession>
<dbReference type="InterPro" id="IPR035940">
    <property type="entry name" value="CAP_sf"/>
</dbReference>
<dbReference type="Gene3D" id="3.40.33.10">
    <property type="entry name" value="CAP"/>
    <property type="match status" value="1"/>
</dbReference>
<dbReference type="Proteomes" id="UP001054945">
    <property type="component" value="Unassembled WGS sequence"/>
</dbReference>
<sequence length="120" mass="14164">MKMMEYNKTLEWAASEFLKLCKFEHGFAKSDNMTYNTGQNLYTGTSNYIDRYLYLFYMEYQNWDYVTQSCLTTPPGKKKLQCGHFTQVMGLLAARRLRSKELLLSEKIKKSCQLPLSSRR</sequence>
<evidence type="ECO:0000313" key="1">
    <source>
        <dbReference type="EMBL" id="GIX78179.1"/>
    </source>
</evidence>
<dbReference type="AlphaFoldDB" id="A0AAV4N464"/>
<organism evidence="1 2">
    <name type="scientific">Caerostris extrusa</name>
    <name type="common">Bark spider</name>
    <name type="synonym">Caerostris bankana</name>
    <dbReference type="NCBI Taxonomy" id="172846"/>
    <lineage>
        <taxon>Eukaryota</taxon>
        <taxon>Metazoa</taxon>
        <taxon>Ecdysozoa</taxon>
        <taxon>Arthropoda</taxon>
        <taxon>Chelicerata</taxon>
        <taxon>Arachnida</taxon>
        <taxon>Araneae</taxon>
        <taxon>Araneomorphae</taxon>
        <taxon>Entelegynae</taxon>
        <taxon>Araneoidea</taxon>
        <taxon>Araneidae</taxon>
        <taxon>Caerostris</taxon>
    </lineage>
</organism>